<dbReference type="AlphaFoldDB" id="A0A6A6MHS4"/>
<feature type="compositionally biased region" description="Basic and acidic residues" evidence="1">
    <location>
        <begin position="40"/>
        <end position="53"/>
    </location>
</feature>
<accession>A0A6A6MHS4</accession>
<reference evidence="2 3" key="1">
    <citation type="journal article" date="2020" name="Mol. Plant">
        <title>The Chromosome-Based Rubber Tree Genome Provides New Insights into Spurge Genome Evolution and Rubber Biosynthesis.</title>
        <authorList>
            <person name="Liu J."/>
            <person name="Shi C."/>
            <person name="Shi C.C."/>
            <person name="Li W."/>
            <person name="Zhang Q.J."/>
            <person name="Zhang Y."/>
            <person name="Li K."/>
            <person name="Lu H.F."/>
            <person name="Shi C."/>
            <person name="Zhu S.T."/>
            <person name="Xiao Z.Y."/>
            <person name="Nan H."/>
            <person name="Yue Y."/>
            <person name="Zhu X.G."/>
            <person name="Wu Y."/>
            <person name="Hong X.N."/>
            <person name="Fan G.Y."/>
            <person name="Tong Y."/>
            <person name="Zhang D."/>
            <person name="Mao C.L."/>
            <person name="Liu Y.L."/>
            <person name="Hao S.J."/>
            <person name="Liu W.Q."/>
            <person name="Lv M.Q."/>
            <person name="Zhang H.B."/>
            <person name="Liu Y."/>
            <person name="Hu-Tang G.R."/>
            <person name="Wang J.P."/>
            <person name="Wang J.H."/>
            <person name="Sun Y.H."/>
            <person name="Ni S.B."/>
            <person name="Chen W.B."/>
            <person name="Zhang X.C."/>
            <person name="Jiao Y.N."/>
            <person name="Eichler E.E."/>
            <person name="Li G.H."/>
            <person name="Liu X."/>
            <person name="Gao L.Z."/>
        </authorList>
    </citation>
    <scope>NUCLEOTIDE SEQUENCE [LARGE SCALE GENOMIC DNA]</scope>
    <source>
        <strain evidence="3">cv. GT1</strain>
        <tissue evidence="2">Leaf</tissue>
    </source>
</reference>
<protein>
    <submittedName>
        <fullName evidence="2">Uncharacterized protein</fullName>
    </submittedName>
</protein>
<evidence type="ECO:0000256" key="1">
    <source>
        <dbReference type="SAM" id="MobiDB-lite"/>
    </source>
</evidence>
<gene>
    <name evidence="2" type="ORF">GH714_027563</name>
</gene>
<sequence length="188" mass="21400">MRNQHPFRFILAVTGRERNKAKAKTCSLSQEISKNGAGEQQERKREARGHGLVTEDSKKQHLNIDIGNINKELSSYDHEDNSEICESSDNHLALGVFDFPWLKEGTISKSEEWCFEDSFEFSLHDTCTTASLAHEFSGQYLCETPETFVESIDIPLYKFEEIVWSLEMENADCAWGSMLNQPLTQDGA</sequence>
<evidence type="ECO:0000313" key="2">
    <source>
        <dbReference type="EMBL" id="KAF2311948.1"/>
    </source>
</evidence>
<keyword evidence="3" id="KW-1185">Reference proteome</keyword>
<evidence type="ECO:0000313" key="3">
    <source>
        <dbReference type="Proteomes" id="UP000467840"/>
    </source>
</evidence>
<feature type="region of interest" description="Disordered" evidence="1">
    <location>
        <begin position="22"/>
        <end position="53"/>
    </location>
</feature>
<dbReference type="Proteomes" id="UP000467840">
    <property type="component" value="Chromosome 14"/>
</dbReference>
<name>A0A6A6MHS4_HEVBR</name>
<organism evidence="2 3">
    <name type="scientific">Hevea brasiliensis</name>
    <name type="common">Para rubber tree</name>
    <name type="synonym">Siphonia brasiliensis</name>
    <dbReference type="NCBI Taxonomy" id="3981"/>
    <lineage>
        <taxon>Eukaryota</taxon>
        <taxon>Viridiplantae</taxon>
        <taxon>Streptophyta</taxon>
        <taxon>Embryophyta</taxon>
        <taxon>Tracheophyta</taxon>
        <taxon>Spermatophyta</taxon>
        <taxon>Magnoliopsida</taxon>
        <taxon>eudicotyledons</taxon>
        <taxon>Gunneridae</taxon>
        <taxon>Pentapetalae</taxon>
        <taxon>rosids</taxon>
        <taxon>fabids</taxon>
        <taxon>Malpighiales</taxon>
        <taxon>Euphorbiaceae</taxon>
        <taxon>Crotonoideae</taxon>
        <taxon>Micrandreae</taxon>
        <taxon>Hevea</taxon>
    </lineage>
</organism>
<proteinExistence type="predicted"/>
<comment type="caution">
    <text evidence="2">The sequence shown here is derived from an EMBL/GenBank/DDBJ whole genome shotgun (WGS) entry which is preliminary data.</text>
</comment>
<dbReference type="EMBL" id="JAAGAX010000006">
    <property type="protein sequence ID" value="KAF2311948.1"/>
    <property type="molecule type" value="Genomic_DNA"/>
</dbReference>